<dbReference type="AlphaFoldDB" id="A0A809R8S9"/>
<dbReference type="PANTHER" id="PTHR42732:SF2">
    <property type="entry name" value="BETA-MANNOSIDASE"/>
    <property type="match status" value="1"/>
</dbReference>
<accession>A0A809R8S9</accession>
<proteinExistence type="predicted"/>
<dbReference type="InterPro" id="IPR008979">
    <property type="entry name" value="Galactose-bd-like_sf"/>
</dbReference>
<sequence length="764" mass="85950">MDRTWIADGWTVDYGSGPTPVTLPHAWGQEADVRWEGPATYRTALKVPDRPCWLVLDGVSYAAEVRIEGSVACHHKGIWDSFSIDLTPWIGTSVAVEVEVVKNGGPTYPVRSVASGFLPFVFHTFGGLYGGAFLSDANPNLLSVGPPPEPRVAVEGNRLFVDGEPFYVRGALSWGWYSSIGHPNPPDDLFRTEVRRLKELGFNLYKFCLWVPRRRMLEILEEEGMFAWIELPLWDPSPTPSDQEQILRELEAIVRQYRHFSNVIAWTCGCELSSSTSAEFRRRLYERVKQLTGCPLVKDNSGGSEMYGGELVEFGDFADFHPYCDLPFFEPVLQSLSNWGRLPKPILLGETNDADTHRDLAKLRDAAPYWASPDPRLNDPGVRWVHDLPAYLQTSRFAVDPKGSDSAELLLASYDRARFLRREAADAMRRCPDVAGYVVTGLRDTPISTAGMFDDFDQDKFSPSDLDWNRENRLLLLPSRRPPWIHGGNRPGWIDPYNHYAATMHFRVGFHGSRTEASLACRIMGPQGETLHQAIRPPVATDPHRATEVGAIACWIELPGRYLAIFDFAETRLEVPFWVHPALTDEERTGFLSLDPCEGPQSIGSGERNVEIHYRFTQDTVRSLEASGALIAFFTGPETKGAPFWRECAHEFDSGFWGPLGARGRYDYPWERLLPVSADSVLKDEFVESLRRWGTVEVLLRRIDLRSYKEEAVMVEVRGESHRSIFTTLRPFGGLGTQPIGVGRNPAGAALLRRMIEYALGSPD</sequence>
<dbReference type="SUPFAM" id="SSF51445">
    <property type="entry name" value="(Trans)glycosidases"/>
    <property type="match status" value="1"/>
</dbReference>
<evidence type="ECO:0008006" key="3">
    <source>
        <dbReference type="Google" id="ProtNLM"/>
    </source>
</evidence>
<dbReference type="PANTHER" id="PTHR42732">
    <property type="entry name" value="BETA-GALACTOSIDASE"/>
    <property type="match status" value="1"/>
</dbReference>
<dbReference type="EMBL" id="AP021858">
    <property type="protein sequence ID" value="BBO23973.1"/>
    <property type="molecule type" value="Genomic_DNA"/>
</dbReference>
<protein>
    <recommendedName>
        <fullName evidence="3">Glycoside hydrolase family 2 catalytic domain-containing protein</fullName>
    </recommendedName>
</protein>
<dbReference type="Proteomes" id="UP000662873">
    <property type="component" value="Chromosome"/>
</dbReference>
<reference evidence="1" key="1">
    <citation type="journal article" name="DNA Res.">
        <title>The physiological potential of anammox bacteria as revealed by their core genome structure.</title>
        <authorList>
            <person name="Okubo T."/>
            <person name="Toyoda A."/>
            <person name="Fukuhara K."/>
            <person name="Uchiyama I."/>
            <person name="Harigaya Y."/>
            <person name="Kuroiwa M."/>
            <person name="Suzuki T."/>
            <person name="Murakami Y."/>
            <person name="Suwa Y."/>
            <person name="Takami H."/>
        </authorList>
    </citation>
    <scope>NUCLEOTIDE SEQUENCE</scope>
    <source>
        <strain evidence="1">317325-2</strain>
    </source>
</reference>
<dbReference type="KEGG" id="npy:NPRO_15680"/>
<dbReference type="SUPFAM" id="SSF49785">
    <property type="entry name" value="Galactose-binding domain-like"/>
    <property type="match status" value="1"/>
</dbReference>
<name>A0A809R8S9_9BACT</name>
<gene>
    <name evidence="1" type="ORF">NPRO_15680</name>
</gene>
<dbReference type="Gene3D" id="2.60.120.260">
    <property type="entry name" value="Galactose-binding domain-like"/>
    <property type="match status" value="1"/>
</dbReference>
<dbReference type="Gene3D" id="3.20.20.80">
    <property type="entry name" value="Glycosidases"/>
    <property type="match status" value="1"/>
</dbReference>
<dbReference type="InterPro" id="IPR017853">
    <property type="entry name" value="GH"/>
</dbReference>
<dbReference type="InterPro" id="IPR051913">
    <property type="entry name" value="GH2_Domain-Containing"/>
</dbReference>
<evidence type="ECO:0000313" key="1">
    <source>
        <dbReference type="EMBL" id="BBO23973.1"/>
    </source>
</evidence>
<evidence type="ECO:0000313" key="2">
    <source>
        <dbReference type="Proteomes" id="UP000662873"/>
    </source>
</evidence>
<organism evidence="1 2">
    <name type="scientific">Candidatus Nitrosymbiomonas proteolyticus</name>
    <dbReference type="NCBI Taxonomy" id="2608984"/>
    <lineage>
        <taxon>Bacteria</taxon>
        <taxon>Bacillati</taxon>
        <taxon>Armatimonadota</taxon>
        <taxon>Armatimonadota incertae sedis</taxon>
        <taxon>Candidatus Nitrosymbiomonas</taxon>
    </lineage>
</organism>